<sequence>MIEMAKAQEYWDRYLAKKEPDTVKNYRNHFKRFLERTGLSAEELYEMQKRSEAAEDPRDTGEVVDLVIQHIKWMEAEGKKAGTIGNFVITMNMFFKVNKCEGFEIPKEDVPFADHDGQHVITKVQLRKVWDSTA</sequence>
<dbReference type="EMBL" id="BARU01042510">
    <property type="protein sequence ID" value="GAH85703.1"/>
    <property type="molecule type" value="Genomic_DNA"/>
</dbReference>
<dbReference type="GO" id="GO:0003677">
    <property type="term" value="F:DNA binding"/>
    <property type="evidence" value="ECO:0007669"/>
    <property type="project" value="UniProtKB-KW"/>
</dbReference>
<dbReference type="InterPro" id="IPR010998">
    <property type="entry name" value="Integrase_recombinase_N"/>
</dbReference>
<proteinExistence type="predicted"/>
<feature type="domain" description="Core-binding (CB)" evidence="2">
    <location>
        <begin position="2"/>
        <end position="99"/>
    </location>
</feature>
<name>X1KUP9_9ZZZZ</name>
<dbReference type="AlphaFoldDB" id="X1KUP9"/>
<evidence type="ECO:0000313" key="3">
    <source>
        <dbReference type="EMBL" id="GAH85703.1"/>
    </source>
</evidence>
<dbReference type="InterPro" id="IPR044068">
    <property type="entry name" value="CB"/>
</dbReference>
<dbReference type="Gene3D" id="1.10.150.130">
    <property type="match status" value="1"/>
</dbReference>
<gene>
    <name evidence="3" type="ORF">S03H2_65304</name>
</gene>
<accession>X1KUP9</accession>
<evidence type="ECO:0000256" key="1">
    <source>
        <dbReference type="ARBA" id="ARBA00023125"/>
    </source>
</evidence>
<reference evidence="3" key="1">
    <citation type="journal article" date="2014" name="Front. Microbiol.">
        <title>High frequency of phylogenetically diverse reductive dehalogenase-homologous genes in deep subseafloor sedimentary metagenomes.</title>
        <authorList>
            <person name="Kawai M."/>
            <person name="Futagami T."/>
            <person name="Toyoda A."/>
            <person name="Takaki Y."/>
            <person name="Nishi S."/>
            <person name="Hori S."/>
            <person name="Arai W."/>
            <person name="Tsubouchi T."/>
            <person name="Morono Y."/>
            <person name="Uchiyama I."/>
            <person name="Ito T."/>
            <person name="Fujiyama A."/>
            <person name="Inagaki F."/>
            <person name="Takami H."/>
        </authorList>
    </citation>
    <scope>NUCLEOTIDE SEQUENCE</scope>
    <source>
        <strain evidence="3">Expedition CK06-06</strain>
    </source>
</reference>
<keyword evidence="1" id="KW-0238">DNA-binding</keyword>
<dbReference type="PROSITE" id="PS51900">
    <property type="entry name" value="CB"/>
    <property type="match status" value="1"/>
</dbReference>
<evidence type="ECO:0000259" key="2">
    <source>
        <dbReference type="PROSITE" id="PS51900"/>
    </source>
</evidence>
<protein>
    <recommendedName>
        <fullName evidence="2">Core-binding (CB) domain-containing protein</fullName>
    </recommendedName>
</protein>
<organism evidence="3">
    <name type="scientific">marine sediment metagenome</name>
    <dbReference type="NCBI Taxonomy" id="412755"/>
    <lineage>
        <taxon>unclassified sequences</taxon>
        <taxon>metagenomes</taxon>
        <taxon>ecological metagenomes</taxon>
    </lineage>
</organism>
<feature type="non-terminal residue" evidence="3">
    <location>
        <position position="134"/>
    </location>
</feature>
<comment type="caution">
    <text evidence="3">The sequence shown here is derived from an EMBL/GenBank/DDBJ whole genome shotgun (WGS) entry which is preliminary data.</text>
</comment>